<dbReference type="InterPro" id="IPR009548">
    <property type="entry name" value="Prkrip1"/>
</dbReference>
<dbReference type="GO" id="GO:0005730">
    <property type="term" value="C:nucleolus"/>
    <property type="evidence" value="ECO:0007669"/>
    <property type="project" value="TreeGrafter"/>
</dbReference>
<protein>
    <recommendedName>
        <fullName evidence="4">PRKR-interacting protein 1</fullName>
    </recommendedName>
</protein>
<dbReference type="GO" id="GO:0004860">
    <property type="term" value="F:protein kinase inhibitor activity"/>
    <property type="evidence" value="ECO:0007669"/>
    <property type="project" value="TreeGrafter"/>
</dbReference>
<accession>A0AAF0J884</accession>
<dbReference type="PANTHER" id="PTHR13507:SF0">
    <property type="entry name" value="PRKR-INTERACTING PROTEIN 1"/>
    <property type="match status" value="1"/>
</dbReference>
<dbReference type="PANTHER" id="PTHR13507">
    <property type="entry name" value="PRKR-INTERACTING PROTEIN 1"/>
    <property type="match status" value="1"/>
</dbReference>
<feature type="compositionally biased region" description="Basic and acidic residues" evidence="1">
    <location>
        <begin position="147"/>
        <end position="159"/>
    </location>
</feature>
<feature type="region of interest" description="Disordered" evidence="1">
    <location>
        <begin position="94"/>
        <end position="159"/>
    </location>
</feature>
<name>A0AAF0J884_9BASI</name>
<evidence type="ECO:0000313" key="2">
    <source>
        <dbReference type="EMBL" id="WFD36524.1"/>
    </source>
</evidence>
<dbReference type="GO" id="GO:0019901">
    <property type="term" value="F:protein kinase binding"/>
    <property type="evidence" value="ECO:0007669"/>
    <property type="project" value="TreeGrafter"/>
</dbReference>
<feature type="region of interest" description="Disordered" evidence="1">
    <location>
        <begin position="1"/>
        <end position="55"/>
    </location>
</feature>
<evidence type="ECO:0000313" key="3">
    <source>
        <dbReference type="Proteomes" id="UP001219933"/>
    </source>
</evidence>
<proteinExistence type="predicted"/>
<evidence type="ECO:0008006" key="4">
    <source>
        <dbReference type="Google" id="ProtNLM"/>
    </source>
</evidence>
<dbReference type="Proteomes" id="UP001219933">
    <property type="component" value="Chromosome 5"/>
</dbReference>
<reference evidence="2" key="1">
    <citation type="submission" date="2023-03" db="EMBL/GenBank/DDBJ databases">
        <title>Mating type loci evolution in Malassezia.</title>
        <authorList>
            <person name="Coelho M.A."/>
        </authorList>
    </citation>
    <scope>NUCLEOTIDE SEQUENCE</scope>
    <source>
        <strain evidence="2">CBS 11721</strain>
    </source>
</reference>
<feature type="compositionally biased region" description="Basic and acidic residues" evidence="1">
    <location>
        <begin position="17"/>
        <end position="41"/>
    </location>
</feature>
<keyword evidence="3" id="KW-1185">Reference proteome</keyword>
<organism evidence="2 3">
    <name type="scientific">Malassezia cuniculi</name>
    <dbReference type="NCBI Taxonomy" id="948313"/>
    <lineage>
        <taxon>Eukaryota</taxon>
        <taxon>Fungi</taxon>
        <taxon>Dikarya</taxon>
        <taxon>Basidiomycota</taxon>
        <taxon>Ustilaginomycotina</taxon>
        <taxon>Malasseziomycetes</taxon>
        <taxon>Malasseziales</taxon>
        <taxon>Malasseziaceae</taxon>
        <taxon>Malassezia</taxon>
    </lineage>
</organism>
<dbReference type="Pfam" id="PF06658">
    <property type="entry name" value="DUF1168"/>
    <property type="match status" value="1"/>
</dbReference>
<dbReference type="GO" id="GO:0003725">
    <property type="term" value="F:double-stranded RNA binding"/>
    <property type="evidence" value="ECO:0007669"/>
    <property type="project" value="InterPro"/>
</dbReference>
<feature type="compositionally biased region" description="Basic residues" evidence="1">
    <location>
        <begin position="102"/>
        <end position="118"/>
    </location>
</feature>
<evidence type="ECO:0000256" key="1">
    <source>
        <dbReference type="SAM" id="MobiDB-lite"/>
    </source>
</evidence>
<gene>
    <name evidence="2" type="ORF">MCUN1_003407</name>
</gene>
<sequence length="159" mass="18237">MSARDLQAQALEQLFDDPERNEKVAERPKIPHAREPWDRIRNTLGSNAGPGSGDFHVYRELRRLESDRVSEMVDDGKRAAEQEAYEKRVRLREIEDAEKTAKNRARRERKKQAQKRRKLEVAEQAAQTTQSEQSKPADAPQASAQPRETHVPAAREADD</sequence>
<dbReference type="EMBL" id="CP119881">
    <property type="protein sequence ID" value="WFD36524.1"/>
    <property type="molecule type" value="Genomic_DNA"/>
</dbReference>
<feature type="compositionally biased region" description="Low complexity" evidence="1">
    <location>
        <begin position="122"/>
        <end position="134"/>
    </location>
</feature>
<dbReference type="AlphaFoldDB" id="A0AAF0J884"/>